<dbReference type="EMBL" id="LCPZ01000016">
    <property type="protein sequence ID" value="KKW08176.1"/>
    <property type="molecule type" value="Genomic_DNA"/>
</dbReference>
<proteinExistence type="predicted"/>
<dbReference type="Proteomes" id="UP000033965">
    <property type="component" value="Unassembled WGS sequence"/>
</dbReference>
<gene>
    <name evidence="1" type="ORF">UY44_C0016G0001</name>
</gene>
<organism evidence="1 2">
    <name type="scientific">Candidatus Kaiserbacteria bacterium GW2011_GWA2_49_19</name>
    <dbReference type="NCBI Taxonomy" id="1618669"/>
    <lineage>
        <taxon>Bacteria</taxon>
        <taxon>Candidatus Kaiseribacteriota</taxon>
    </lineage>
</organism>
<sequence length="238" mass="26450">MGRTIKIRFDVKNESEDSMNPFLSAYALLQLVTPVDKIPKGSLLLMAHGMREAFKPAFEHLMSPATRGIHYVLGEVAPFHVPSGSVVPNTVTFNGMSAPPNFRCMLLACLSTDSLFPIKNIASGLLGSDVIKCGQDQWLIVSLECQWFALTRTFSLRDGQEKNPSPELQQAFYLVDPLSDDCLAESLLKSPGAILQMARAFSWRCDLQADSLENELTRLREGERFGEIFHDLLEKAGK</sequence>
<evidence type="ECO:0000313" key="1">
    <source>
        <dbReference type="EMBL" id="KKW08176.1"/>
    </source>
</evidence>
<accession>A0A0G1VNZ2</accession>
<protein>
    <submittedName>
        <fullName evidence="1">Uncharacterized protein</fullName>
    </submittedName>
</protein>
<dbReference type="AlphaFoldDB" id="A0A0G1VNZ2"/>
<name>A0A0G1VNZ2_9BACT</name>
<comment type="caution">
    <text evidence="1">The sequence shown here is derived from an EMBL/GenBank/DDBJ whole genome shotgun (WGS) entry which is preliminary data.</text>
</comment>
<reference evidence="1 2" key="1">
    <citation type="journal article" date="2015" name="Nature">
        <title>rRNA introns, odd ribosomes, and small enigmatic genomes across a large radiation of phyla.</title>
        <authorList>
            <person name="Brown C.T."/>
            <person name="Hug L.A."/>
            <person name="Thomas B.C."/>
            <person name="Sharon I."/>
            <person name="Castelle C.J."/>
            <person name="Singh A."/>
            <person name="Wilkins M.J."/>
            <person name="Williams K.H."/>
            <person name="Banfield J.F."/>
        </authorList>
    </citation>
    <scope>NUCLEOTIDE SEQUENCE [LARGE SCALE GENOMIC DNA]</scope>
</reference>
<evidence type="ECO:0000313" key="2">
    <source>
        <dbReference type="Proteomes" id="UP000033965"/>
    </source>
</evidence>